<dbReference type="Proteomes" id="UP000800235">
    <property type="component" value="Unassembled WGS sequence"/>
</dbReference>
<protein>
    <submittedName>
        <fullName evidence="2">Uncharacterized protein</fullName>
    </submittedName>
</protein>
<keyword evidence="1" id="KW-0812">Transmembrane</keyword>
<feature type="transmembrane region" description="Helical" evidence="1">
    <location>
        <begin position="18"/>
        <end position="38"/>
    </location>
</feature>
<evidence type="ECO:0000256" key="1">
    <source>
        <dbReference type="SAM" id="Phobius"/>
    </source>
</evidence>
<sequence length="168" mass="19632">MPYQQFETLLLRSVLPLILVYVLLRDIALLTICFSLLIQIVTPILKSHDLGLRAVCSEKKENKKSSPPVVASIDLENTYDKRNRFRWTSQLRIMQSESRLSYTKKYNSVGTELIETMLKRRKDQELHKRVETELTNETKRLGSLLEQAQTECAQLIKYHADDKSRIHK</sequence>
<name>A0A9P4NPA8_9PEZI</name>
<gene>
    <name evidence="2" type="ORF">EJ08DRAFT_662180</name>
</gene>
<comment type="caution">
    <text evidence="2">The sequence shown here is derived from an EMBL/GenBank/DDBJ whole genome shotgun (WGS) entry which is preliminary data.</text>
</comment>
<proteinExistence type="predicted"/>
<keyword evidence="1" id="KW-1133">Transmembrane helix</keyword>
<accession>A0A9P4NPA8</accession>
<evidence type="ECO:0000313" key="3">
    <source>
        <dbReference type="Proteomes" id="UP000800235"/>
    </source>
</evidence>
<dbReference type="EMBL" id="MU007051">
    <property type="protein sequence ID" value="KAF2429013.1"/>
    <property type="molecule type" value="Genomic_DNA"/>
</dbReference>
<keyword evidence="3" id="KW-1185">Reference proteome</keyword>
<reference evidence="2" key="1">
    <citation type="journal article" date="2020" name="Stud. Mycol.">
        <title>101 Dothideomycetes genomes: a test case for predicting lifestyles and emergence of pathogens.</title>
        <authorList>
            <person name="Haridas S."/>
            <person name="Albert R."/>
            <person name="Binder M."/>
            <person name="Bloem J."/>
            <person name="Labutti K."/>
            <person name="Salamov A."/>
            <person name="Andreopoulos B."/>
            <person name="Baker S."/>
            <person name="Barry K."/>
            <person name="Bills G."/>
            <person name="Bluhm B."/>
            <person name="Cannon C."/>
            <person name="Castanera R."/>
            <person name="Culley D."/>
            <person name="Daum C."/>
            <person name="Ezra D."/>
            <person name="Gonzalez J."/>
            <person name="Henrissat B."/>
            <person name="Kuo A."/>
            <person name="Liang C."/>
            <person name="Lipzen A."/>
            <person name="Lutzoni F."/>
            <person name="Magnuson J."/>
            <person name="Mondo S."/>
            <person name="Nolan M."/>
            <person name="Ohm R."/>
            <person name="Pangilinan J."/>
            <person name="Park H.-J."/>
            <person name="Ramirez L."/>
            <person name="Alfaro M."/>
            <person name="Sun H."/>
            <person name="Tritt A."/>
            <person name="Yoshinaga Y."/>
            <person name="Zwiers L.-H."/>
            <person name="Turgeon B."/>
            <person name="Goodwin S."/>
            <person name="Spatafora J."/>
            <person name="Crous P."/>
            <person name="Grigoriev I."/>
        </authorList>
    </citation>
    <scope>NUCLEOTIDE SEQUENCE</scope>
    <source>
        <strain evidence="2">CBS 130266</strain>
    </source>
</reference>
<evidence type="ECO:0000313" key="2">
    <source>
        <dbReference type="EMBL" id="KAF2429013.1"/>
    </source>
</evidence>
<dbReference type="AlphaFoldDB" id="A0A9P4NPA8"/>
<organism evidence="2 3">
    <name type="scientific">Tothia fuscella</name>
    <dbReference type="NCBI Taxonomy" id="1048955"/>
    <lineage>
        <taxon>Eukaryota</taxon>
        <taxon>Fungi</taxon>
        <taxon>Dikarya</taxon>
        <taxon>Ascomycota</taxon>
        <taxon>Pezizomycotina</taxon>
        <taxon>Dothideomycetes</taxon>
        <taxon>Pleosporomycetidae</taxon>
        <taxon>Venturiales</taxon>
        <taxon>Cylindrosympodiaceae</taxon>
        <taxon>Tothia</taxon>
    </lineage>
</organism>
<keyword evidence="1" id="KW-0472">Membrane</keyword>